<comment type="caution">
    <text evidence="1">The sequence shown here is derived from an EMBL/GenBank/DDBJ whole genome shotgun (WGS) entry which is preliminary data.</text>
</comment>
<evidence type="ECO:0000313" key="1">
    <source>
        <dbReference type="EMBL" id="GGG40874.1"/>
    </source>
</evidence>
<sequence>MTLFSTPRIFWLIGLLALPLVSVAQGASPARAVAGTQVWLTPPPGFTSAAGLSGFRRGGAVLQVYDLKGSNYYRQAAGFNPARFEARGGKVLEFREVVGTYPARLVRVQLGAAQESAQLLFGDSTFAVLLDARYPAADTATATALRRSLLTATYQKAGPASPTSLADAVFALEEKKSPFALAEAQNGQYTYTLGGQRRPDYGTEPVVTITTLPYNPSLTAADISQQALGRRAGLTGYSARKMSSTKVNELVTYETEGFAQLQGQRVLVYQQVSLIGSTAVVLQGVARQDFDAALAQFKSLTHTITARRK</sequence>
<dbReference type="RefSeq" id="WP_188557346.1">
    <property type="nucleotide sequence ID" value="NZ_BMGS01000004.1"/>
</dbReference>
<accession>A0ABQ1WTF0</accession>
<name>A0ABQ1WTF0_9BACT</name>
<dbReference type="EMBL" id="BMGS01000004">
    <property type="protein sequence ID" value="GGG40874.1"/>
    <property type="molecule type" value="Genomic_DNA"/>
</dbReference>
<proteinExistence type="predicted"/>
<protein>
    <recommendedName>
        <fullName evidence="3">DUF5117 domain-containing protein</fullName>
    </recommendedName>
</protein>
<gene>
    <name evidence="1" type="ORF">GCM10011378_16440</name>
</gene>
<keyword evidence="2" id="KW-1185">Reference proteome</keyword>
<organism evidence="1 2">
    <name type="scientific">Hymenobacter glacieicola</name>
    <dbReference type="NCBI Taxonomy" id="1562124"/>
    <lineage>
        <taxon>Bacteria</taxon>
        <taxon>Pseudomonadati</taxon>
        <taxon>Bacteroidota</taxon>
        <taxon>Cytophagia</taxon>
        <taxon>Cytophagales</taxon>
        <taxon>Hymenobacteraceae</taxon>
        <taxon>Hymenobacter</taxon>
    </lineage>
</organism>
<evidence type="ECO:0008006" key="3">
    <source>
        <dbReference type="Google" id="ProtNLM"/>
    </source>
</evidence>
<reference evidence="2" key="1">
    <citation type="journal article" date="2019" name="Int. J. Syst. Evol. Microbiol.">
        <title>The Global Catalogue of Microorganisms (GCM) 10K type strain sequencing project: providing services to taxonomists for standard genome sequencing and annotation.</title>
        <authorList>
            <consortium name="The Broad Institute Genomics Platform"/>
            <consortium name="The Broad Institute Genome Sequencing Center for Infectious Disease"/>
            <person name="Wu L."/>
            <person name="Ma J."/>
        </authorList>
    </citation>
    <scope>NUCLEOTIDE SEQUENCE [LARGE SCALE GENOMIC DNA]</scope>
    <source>
        <strain evidence="2">CGMCC 1.12990</strain>
    </source>
</reference>
<evidence type="ECO:0000313" key="2">
    <source>
        <dbReference type="Proteomes" id="UP000601361"/>
    </source>
</evidence>
<dbReference type="Proteomes" id="UP000601361">
    <property type="component" value="Unassembled WGS sequence"/>
</dbReference>